<dbReference type="InterPro" id="IPR019533">
    <property type="entry name" value="Peptidase_S26"/>
</dbReference>
<dbReference type="Gene3D" id="2.10.109.10">
    <property type="entry name" value="Umud Fragment, subunit A"/>
    <property type="match status" value="1"/>
</dbReference>
<sequence>MMFALIMVIVLTITGLIWLLDIFILSKKRATNAKEPILVEYSKSFFPVILLVFFIRSFVAEPFKIPSGSMMPTLLAGDFILVSKFSYGIRVPILNYTMIEVDKPKRGDVFVFHYPPKPSIDYIKRVVGLPGDLIEYKSKTLYINDKKIEQTFVDKYPYMMNESHHIEAKEFKEALGNVNHSILIHDLPGENFKFEVPHGHYLAFGDNRDNSADSRVWGFVPEHNLVGRAFFIWFNFGELKRIGTIIH</sequence>
<evidence type="ECO:0000313" key="12">
    <source>
        <dbReference type="Proteomes" id="UP000064007"/>
    </source>
</evidence>
<evidence type="ECO:0000256" key="6">
    <source>
        <dbReference type="ARBA" id="ARBA00022801"/>
    </source>
</evidence>
<gene>
    <name evidence="11" type="primary">lepB</name>
    <name evidence="11" type="ORF">BN1208_0990</name>
</gene>
<dbReference type="PANTHER" id="PTHR43390">
    <property type="entry name" value="SIGNAL PEPTIDASE I"/>
    <property type="match status" value="1"/>
</dbReference>
<name>A0A0D6EWL5_9PROT</name>
<dbReference type="Pfam" id="PF10502">
    <property type="entry name" value="Peptidase_S26"/>
    <property type="match status" value="1"/>
</dbReference>
<comment type="subcellular location">
    <subcellularLocation>
        <location evidence="9">Membrane</location>
        <topology evidence="9">Single-pass type II membrane protein</topology>
    </subcellularLocation>
</comment>
<dbReference type="InterPro" id="IPR000223">
    <property type="entry name" value="Pept_S26A_signal_pept_1"/>
</dbReference>
<evidence type="ECO:0000256" key="7">
    <source>
        <dbReference type="PIRSR" id="PIRSR600223-1"/>
    </source>
</evidence>
<evidence type="ECO:0000256" key="9">
    <source>
        <dbReference type="RuleBase" id="RU362042"/>
    </source>
</evidence>
<dbReference type="GO" id="GO:0016020">
    <property type="term" value="C:membrane"/>
    <property type="evidence" value="ECO:0007669"/>
    <property type="project" value="UniProtKB-SubCell"/>
</dbReference>
<dbReference type="EMBL" id="LN827929">
    <property type="protein sequence ID" value="CEZ19871.1"/>
    <property type="molecule type" value="Genomic_DNA"/>
</dbReference>
<dbReference type="PANTHER" id="PTHR43390:SF1">
    <property type="entry name" value="CHLOROPLAST PROCESSING PEPTIDASE"/>
    <property type="match status" value="1"/>
</dbReference>
<reference evidence="12" key="1">
    <citation type="submission" date="2014-12" db="EMBL/GenBank/DDBJ databases">
        <authorList>
            <person name="Salcher M.M."/>
        </authorList>
    </citation>
    <scope>NUCLEOTIDE SEQUENCE [LARGE SCALE GENOMIC DNA]</scope>
    <source>
        <strain evidence="12">MMS-10A-171</strain>
    </source>
</reference>
<dbReference type="Proteomes" id="UP000064007">
    <property type="component" value="Chromosome 1"/>
</dbReference>
<keyword evidence="5 8" id="KW-0645">Protease</keyword>
<dbReference type="STRING" id="1581557.BN1208_0990"/>
<dbReference type="RefSeq" id="WP_046488430.1">
    <property type="nucleotide sequence ID" value="NZ_LN827929.1"/>
</dbReference>
<keyword evidence="6 8" id="KW-0378">Hydrolase</keyword>
<evidence type="ECO:0000313" key="11">
    <source>
        <dbReference type="EMBL" id="CEZ19871.1"/>
    </source>
</evidence>
<evidence type="ECO:0000256" key="3">
    <source>
        <dbReference type="ARBA" id="ARBA00013208"/>
    </source>
</evidence>
<dbReference type="GO" id="GO:0009003">
    <property type="term" value="F:signal peptidase activity"/>
    <property type="evidence" value="ECO:0007669"/>
    <property type="project" value="UniProtKB-EC"/>
</dbReference>
<feature type="transmembrane region" description="Helical" evidence="8">
    <location>
        <begin position="37"/>
        <end position="59"/>
    </location>
</feature>
<feature type="transmembrane region" description="Helical" evidence="8">
    <location>
        <begin position="6"/>
        <end position="25"/>
    </location>
</feature>
<feature type="active site" evidence="7">
    <location>
        <position position="124"/>
    </location>
</feature>
<dbReference type="AlphaFoldDB" id="A0A0D6EWL5"/>
<evidence type="ECO:0000256" key="4">
    <source>
        <dbReference type="ARBA" id="ARBA00019232"/>
    </source>
</evidence>
<dbReference type="GO" id="GO:0006465">
    <property type="term" value="P:signal peptide processing"/>
    <property type="evidence" value="ECO:0007669"/>
    <property type="project" value="InterPro"/>
</dbReference>
<organism evidence="11 12">
    <name type="scientific">Candidatus Methylopumilus planktonicus</name>
    <dbReference type="NCBI Taxonomy" id="1581557"/>
    <lineage>
        <taxon>Bacteria</taxon>
        <taxon>Pseudomonadati</taxon>
        <taxon>Pseudomonadota</taxon>
        <taxon>Betaproteobacteria</taxon>
        <taxon>Nitrosomonadales</taxon>
        <taxon>Methylophilaceae</taxon>
        <taxon>Candidatus Methylopumilus</taxon>
    </lineage>
</organism>
<dbReference type="SUPFAM" id="SSF51306">
    <property type="entry name" value="LexA/Signal peptidase"/>
    <property type="match status" value="1"/>
</dbReference>
<keyword evidence="8" id="KW-0812">Transmembrane</keyword>
<comment type="catalytic activity">
    <reaction evidence="1 8">
        <text>Cleavage of hydrophobic, N-terminal signal or leader sequences from secreted and periplasmic proteins.</text>
        <dbReference type="EC" id="3.4.21.89"/>
    </reaction>
</comment>
<evidence type="ECO:0000256" key="8">
    <source>
        <dbReference type="RuleBase" id="RU003993"/>
    </source>
</evidence>
<keyword evidence="8" id="KW-0472">Membrane</keyword>
<dbReference type="PROSITE" id="PS00501">
    <property type="entry name" value="SPASE_I_1"/>
    <property type="match status" value="1"/>
</dbReference>
<feature type="domain" description="Peptidase S26" evidence="10">
    <location>
        <begin position="39"/>
        <end position="234"/>
    </location>
</feature>
<dbReference type="KEGG" id="mbat:BN1208_0990"/>
<dbReference type="GO" id="GO:0004252">
    <property type="term" value="F:serine-type endopeptidase activity"/>
    <property type="evidence" value="ECO:0007669"/>
    <property type="project" value="InterPro"/>
</dbReference>
<feature type="active site" evidence="7">
    <location>
        <position position="69"/>
    </location>
</feature>
<proteinExistence type="inferred from homology"/>
<dbReference type="OrthoDB" id="9815782at2"/>
<dbReference type="InterPro" id="IPR019756">
    <property type="entry name" value="Pept_S26A_signal_pept_1_Ser-AS"/>
</dbReference>
<evidence type="ECO:0000256" key="5">
    <source>
        <dbReference type="ARBA" id="ARBA00022670"/>
    </source>
</evidence>
<keyword evidence="12" id="KW-1185">Reference proteome</keyword>
<comment type="caution">
    <text evidence="9">Lacks conserved residue(s) required for the propagation of feature annotation.</text>
</comment>
<dbReference type="NCBIfam" id="TIGR02227">
    <property type="entry name" value="sigpep_I_bact"/>
    <property type="match status" value="1"/>
</dbReference>
<dbReference type="PROSITE" id="PS00760">
    <property type="entry name" value="SPASE_I_2"/>
    <property type="match status" value="1"/>
</dbReference>
<dbReference type="HOGENOM" id="CLU_028723_1_1_4"/>
<dbReference type="InterPro" id="IPR019757">
    <property type="entry name" value="Pept_S26A_signal_pept_1_Lys-AS"/>
</dbReference>
<dbReference type="CDD" id="cd06530">
    <property type="entry name" value="S26_SPase_I"/>
    <property type="match status" value="1"/>
</dbReference>
<evidence type="ECO:0000256" key="2">
    <source>
        <dbReference type="ARBA" id="ARBA00009370"/>
    </source>
</evidence>
<accession>A0A0D6EWL5</accession>
<comment type="similarity">
    <text evidence="2 9">Belongs to the peptidase S26 family.</text>
</comment>
<evidence type="ECO:0000256" key="1">
    <source>
        <dbReference type="ARBA" id="ARBA00000677"/>
    </source>
</evidence>
<dbReference type="PRINTS" id="PR00727">
    <property type="entry name" value="LEADERPTASE"/>
</dbReference>
<keyword evidence="8" id="KW-1133">Transmembrane helix</keyword>
<protein>
    <recommendedName>
        <fullName evidence="4 8">Signal peptidase I</fullName>
        <ecNumber evidence="3 8">3.4.21.89</ecNumber>
    </recommendedName>
</protein>
<dbReference type="EC" id="3.4.21.89" evidence="3 8"/>
<evidence type="ECO:0000259" key="10">
    <source>
        <dbReference type="Pfam" id="PF10502"/>
    </source>
</evidence>
<dbReference type="InterPro" id="IPR036286">
    <property type="entry name" value="LexA/Signal_pep-like_sf"/>
</dbReference>